<gene>
    <name evidence="2" type="ORF">PECUL_23A050475</name>
</gene>
<proteinExistence type="predicted"/>
<evidence type="ECO:0000313" key="3">
    <source>
        <dbReference type="Proteomes" id="UP001295444"/>
    </source>
</evidence>
<organism evidence="2 3">
    <name type="scientific">Pelobates cultripes</name>
    <name type="common">Western spadefoot toad</name>
    <dbReference type="NCBI Taxonomy" id="61616"/>
    <lineage>
        <taxon>Eukaryota</taxon>
        <taxon>Metazoa</taxon>
        <taxon>Chordata</taxon>
        <taxon>Craniata</taxon>
        <taxon>Vertebrata</taxon>
        <taxon>Euteleostomi</taxon>
        <taxon>Amphibia</taxon>
        <taxon>Batrachia</taxon>
        <taxon>Anura</taxon>
        <taxon>Pelobatoidea</taxon>
        <taxon>Pelobatidae</taxon>
        <taxon>Pelobates</taxon>
    </lineage>
</organism>
<dbReference type="AlphaFoldDB" id="A0AAD1SNX3"/>
<dbReference type="InterPro" id="IPR016024">
    <property type="entry name" value="ARM-type_fold"/>
</dbReference>
<feature type="domain" description="TOG" evidence="1">
    <location>
        <begin position="156"/>
        <end position="392"/>
    </location>
</feature>
<protein>
    <submittedName>
        <fullName evidence="2">TOG array regulator of axonemal microtubules 1</fullName>
    </submittedName>
</protein>
<dbReference type="GO" id="GO:0008017">
    <property type="term" value="F:microtubule binding"/>
    <property type="evidence" value="ECO:0007669"/>
    <property type="project" value="TreeGrafter"/>
</dbReference>
<dbReference type="Proteomes" id="UP001295444">
    <property type="component" value="Chromosome 07"/>
</dbReference>
<dbReference type="InterPro" id="IPR011989">
    <property type="entry name" value="ARM-like"/>
</dbReference>
<dbReference type="SUPFAM" id="SSF48371">
    <property type="entry name" value="ARM repeat"/>
    <property type="match status" value="1"/>
</dbReference>
<name>A0AAD1SNX3_PELCU</name>
<accession>A0AAD1SNX3</accession>
<dbReference type="InterPro" id="IPR034085">
    <property type="entry name" value="TOG"/>
</dbReference>
<dbReference type="GO" id="GO:0005881">
    <property type="term" value="C:cytoplasmic microtubule"/>
    <property type="evidence" value="ECO:0007669"/>
    <property type="project" value="TreeGrafter"/>
</dbReference>
<dbReference type="EMBL" id="OW240918">
    <property type="protein sequence ID" value="CAH2305569.1"/>
    <property type="molecule type" value="Genomic_DNA"/>
</dbReference>
<dbReference type="SMART" id="SM01349">
    <property type="entry name" value="TOG"/>
    <property type="match status" value="1"/>
</dbReference>
<dbReference type="PANTHER" id="PTHR21567">
    <property type="entry name" value="CLASP"/>
    <property type="match status" value="1"/>
</dbReference>
<evidence type="ECO:0000259" key="1">
    <source>
        <dbReference type="SMART" id="SM01349"/>
    </source>
</evidence>
<sequence>MNRKPCFKHKPLGEIPLEVSPLKGKPFTNTEMPKPDFIIMCKKICDPLVQEAKIISTTNSSTSIKDLHHPLPPLSSSLHDEMGTSLKKSVHIMEKGTGNGLKRNKMNFPCNKYTKPVCKESELFVVAVGLIPSPPEKPPRRGASNPRICKTRVLEQSVPPKPFNSIVPEALESINSDKWQIKVAGLNDIQQLAATHPLLLKPHVNSIREAVNREVLSLIPVVSKAAIQCMESLFCHLTSCMLENLDQCLMGLLLKAGRPGSVLHHKVDMAILKALENITPERLLCNFPSIVLSNRNNAVRVYAAKFLRILVERVGLDQILFGAWDAQKKVLPALVTLVKDNDLDVKHHGLKMLCELQRKTGFLNIMEKYVSQANMAVVCDIISKKHSKRQTTKQQGIR</sequence>
<dbReference type="Pfam" id="PF12348">
    <property type="entry name" value="CLASP_N"/>
    <property type="match status" value="1"/>
</dbReference>
<dbReference type="GO" id="GO:0005929">
    <property type="term" value="C:cilium"/>
    <property type="evidence" value="ECO:0007669"/>
    <property type="project" value="TreeGrafter"/>
</dbReference>
<dbReference type="InterPro" id="IPR024395">
    <property type="entry name" value="CLASP_N_dom"/>
</dbReference>
<keyword evidence="3" id="KW-1185">Reference proteome</keyword>
<dbReference type="PANTHER" id="PTHR21567:SF87">
    <property type="entry name" value="CRESCERIN-LIKE PROTEIN CHE-12"/>
    <property type="match status" value="1"/>
</dbReference>
<evidence type="ECO:0000313" key="2">
    <source>
        <dbReference type="EMBL" id="CAH2305569.1"/>
    </source>
</evidence>
<reference evidence="2" key="1">
    <citation type="submission" date="2022-03" db="EMBL/GenBank/DDBJ databases">
        <authorList>
            <person name="Alioto T."/>
            <person name="Alioto T."/>
            <person name="Gomez Garrido J."/>
        </authorList>
    </citation>
    <scope>NUCLEOTIDE SEQUENCE</scope>
</reference>
<dbReference type="GO" id="GO:0000226">
    <property type="term" value="P:microtubule cytoskeleton organization"/>
    <property type="evidence" value="ECO:0007669"/>
    <property type="project" value="TreeGrafter"/>
</dbReference>
<dbReference type="Gene3D" id="1.25.10.10">
    <property type="entry name" value="Leucine-rich Repeat Variant"/>
    <property type="match status" value="1"/>
</dbReference>